<name>A0A918UTL7_9ACTN</name>
<accession>A0A918UTL7</accession>
<evidence type="ECO:0000313" key="2">
    <source>
        <dbReference type="Proteomes" id="UP000630936"/>
    </source>
</evidence>
<keyword evidence="2" id="KW-1185">Reference proteome</keyword>
<organism evidence="1 2">
    <name type="scientific">Streptomyces inusitatus</name>
    <dbReference type="NCBI Taxonomy" id="68221"/>
    <lineage>
        <taxon>Bacteria</taxon>
        <taxon>Bacillati</taxon>
        <taxon>Actinomycetota</taxon>
        <taxon>Actinomycetes</taxon>
        <taxon>Kitasatosporales</taxon>
        <taxon>Streptomycetaceae</taxon>
        <taxon>Streptomyces</taxon>
    </lineage>
</organism>
<reference evidence="1" key="1">
    <citation type="journal article" date="2014" name="Int. J. Syst. Evol. Microbiol.">
        <title>Complete genome sequence of Corynebacterium casei LMG S-19264T (=DSM 44701T), isolated from a smear-ripened cheese.</title>
        <authorList>
            <consortium name="US DOE Joint Genome Institute (JGI-PGF)"/>
            <person name="Walter F."/>
            <person name="Albersmeier A."/>
            <person name="Kalinowski J."/>
            <person name="Ruckert C."/>
        </authorList>
    </citation>
    <scope>NUCLEOTIDE SEQUENCE</scope>
    <source>
        <strain evidence="1">JCM 4988</strain>
    </source>
</reference>
<dbReference type="AlphaFoldDB" id="A0A918UTL7"/>
<dbReference type="Proteomes" id="UP000630936">
    <property type="component" value="Unassembled WGS sequence"/>
</dbReference>
<evidence type="ECO:0000313" key="1">
    <source>
        <dbReference type="EMBL" id="GGZ33256.1"/>
    </source>
</evidence>
<gene>
    <name evidence="1" type="ORF">GCM10010387_29240</name>
</gene>
<sequence>MPVSAEVNDAYGGVLVTSKYSPLRNIGFGDDEDYGSKLMRLRTGILRGMNLIGRLEFVVENWADVRTTEANAQRRPPLVVVSTGRADWISAGVNAAKARGEALNGAGVPLRGIGDMRALGLVPADEGNLPALSPVYSPGRVGDHRSVYLMVNAREYTYYAKKLKDTGITVVGWQSGNGMKTRLAGFGASRFAALQFCKELRAGHAAWPYAWVFDDNVVALTGLPVRGQNQANPVPDGLSGIEDAVVTAAGAAEPFPVCVGFQAGTAAKSAEEIGALATKNVDRAPIALTLEEKPGLVQQAVLWNMGRLNPQVQPPHDAQQEGTDWGLNIGPAFVASAEDVSMINYFKRTGIPYRQYKGIAVVKAAPAEDRSGNLGNKGAADVRAYREEIARVCARAESESFGVDPQNPPPPVRVRDQVLSSFLAALNGASANGAFDQNKAACQAVEQMMAKALTDDAQARDQTALESVFKIRLMPTVFRNSGFRNIQPAQEGP</sequence>
<protein>
    <submittedName>
        <fullName evidence="1">Uncharacterized protein</fullName>
    </submittedName>
</protein>
<reference evidence="1" key="2">
    <citation type="submission" date="2020-09" db="EMBL/GenBank/DDBJ databases">
        <authorList>
            <person name="Sun Q."/>
            <person name="Ohkuma M."/>
        </authorList>
    </citation>
    <scope>NUCLEOTIDE SEQUENCE</scope>
    <source>
        <strain evidence="1">JCM 4988</strain>
    </source>
</reference>
<comment type="caution">
    <text evidence="1">The sequence shown here is derived from an EMBL/GenBank/DDBJ whole genome shotgun (WGS) entry which is preliminary data.</text>
</comment>
<dbReference type="EMBL" id="BMWG01000007">
    <property type="protein sequence ID" value="GGZ33256.1"/>
    <property type="molecule type" value="Genomic_DNA"/>
</dbReference>
<proteinExistence type="predicted"/>